<reference evidence="4" key="2">
    <citation type="submission" date="2020-05" db="UniProtKB">
        <authorList>
            <consortium name="Ensembl"/>
        </authorList>
    </citation>
    <scope>IDENTIFICATION</scope>
</reference>
<dbReference type="AlphaFoldDB" id="A0A6I8Q992"/>
<dbReference type="PANTHER" id="PTHR46599:SF3">
    <property type="entry name" value="PIGGYBAC TRANSPOSABLE ELEMENT-DERIVED PROTEIN 4"/>
    <property type="match status" value="1"/>
</dbReference>
<proteinExistence type="predicted"/>
<dbReference type="Pfam" id="PF13842">
    <property type="entry name" value="zf-Tnp_2"/>
    <property type="match status" value="1"/>
</dbReference>
<evidence type="ECO:0000259" key="3">
    <source>
        <dbReference type="Pfam" id="PF13843"/>
    </source>
</evidence>
<evidence type="ECO:0000313" key="4">
    <source>
        <dbReference type="Ensembl" id="ENSXETP00000069069"/>
    </source>
</evidence>
<dbReference type="FunCoup" id="A0A6I8Q992">
    <property type="interactions" value="31"/>
</dbReference>
<name>A0A6I8Q992_XENTR</name>
<feature type="compositionally biased region" description="Polar residues" evidence="1">
    <location>
        <begin position="47"/>
        <end position="57"/>
    </location>
</feature>
<organism evidence="4">
    <name type="scientific">Xenopus tropicalis</name>
    <name type="common">Western clawed frog</name>
    <name type="synonym">Silurana tropicalis</name>
    <dbReference type="NCBI Taxonomy" id="8364"/>
    <lineage>
        <taxon>Eukaryota</taxon>
        <taxon>Metazoa</taxon>
        <taxon>Chordata</taxon>
        <taxon>Craniata</taxon>
        <taxon>Vertebrata</taxon>
        <taxon>Euteleostomi</taxon>
        <taxon>Amphibia</taxon>
        <taxon>Batrachia</taxon>
        <taxon>Anura</taxon>
        <taxon>Pipoidea</taxon>
        <taxon>Pipidae</taxon>
        <taxon>Xenopodinae</taxon>
        <taxon>Xenopus</taxon>
        <taxon>Silurana</taxon>
    </lineage>
</organism>
<dbReference type="InParanoid" id="A0A6I8Q992"/>
<protein>
    <submittedName>
        <fullName evidence="4">Uncharacterized protein</fullName>
    </submittedName>
</protein>
<sequence>MAKRFYSTEEAARYCMDSSSEEFSDSGSEYVPSDHSTEESEIEDSDTVSAEFSSGGTLTAEEAEASGSAQDVPMDVEEGEGSTDAAVGEPAWGPPCNYVPEIPPFTAVPGLSVDTTNFEIIDFFNLYITEAILQDMVRYTNLYAEQYLASNPLPGFSRAQAWYPTNINEIKRFLALTLAMGLVERNSLASYWDTNTVLSIPLFSAVMARNRYQILLRFLHFNDNTTAVAPNEPGYDRLYKLRPLIDSLSQRFAEVYTPSQNVCVDESLLLFKGRLKFRQYIPSKRSRYGIKFYKLCESSTGYTSYFMLYEGKDTNLDPPGCPTDLTTSGKIVWELITPLLGRGYHLYVDNFYTGIPLFRALNSLDTPACGTVHRNRKGLPRELLDKKLKRGEVHALRSNELLAIKYSDTKVVLMLTTIHDETMIVQHRSGGRPSKTKPLCSKEYSKHMGGVDKSDQIQHYYNATRKTRAWYKKAAIYMIQMALYNSYVVYKAAVPGPRLSYYNYLLQLLPALLFGDVEEVPDMPGNDNVARMVGKHFIAQIPPTPNKRYAQRKCKVCRSKGVRRDVRYYCPKCPSKPALCFHPCFEVYHTVVHYERT</sequence>
<evidence type="ECO:0000256" key="1">
    <source>
        <dbReference type="SAM" id="MobiDB-lite"/>
    </source>
</evidence>
<reference evidence="4" key="1">
    <citation type="journal article" date="2010" name="Science">
        <title>The genome of the Western clawed frog Xenopus tropicalis.</title>
        <authorList>
            <person name="Hellsten U."/>
            <person name="Harland R.M."/>
            <person name="Gilchrist M.J."/>
            <person name="Hendrix D."/>
            <person name="Jurka J."/>
            <person name="Kapitonov V."/>
            <person name="Ovcharenko I."/>
            <person name="Putnam N.H."/>
            <person name="Shu S."/>
            <person name="Taher L."/>
            <person name="Blitz I.L."/>
            <person name="Blumberg B."/>
            <person name="Dichmann D.S."/>
            <person name="Dubchak I."/>
            <person name="Amaya E."/>
            <person name="Detter J.C."/>
            <person name="Fletcher R."/>
            <person name="Gerhard D.S."/>
            <person name="Goodstein D."/>
            <person name="Graves T."/>
            <person name="Grigoriev I.V."/>
            <person name="Grimwood J."/>
            <person name="Kawashima T."/>
            <person name="Lindquist E."/>
            <person name="Lucas S.M."/>
            <person name="Mead P.E."/>
            <person name="Mitros T."/>
            <person name="Ogino H."/>
            <person name="Ohta Y."/>
            <person name="Poliakov A.V."/>
            <person name="Pollet N."/>
            <person name="Robert J."/>
            <person name="Salamov A."/>
            <person name="Sater A.K."/>
            <person name="Schmutz J."/>
            <person name="Terry A."/>
            <person name="Vize P.D."/>
            <person name="Warren W.C."/>
            <person name="Wells D."/>
            <person name="Wills A."/>
            <person name="Wilson R.K."/>
            <person name="Zimmerman L.B."/>
            <person name="Zorn A.M."/>
            <person name="Grainger R."/>
            <person name="Grammer T."/>
            <person name="Khokha M.K."/>
            <person name="Richardson P.M."/>
            <person name="Rokhsar D.S."/>
        </authorList>
    </citation>
    <scope>NUCLEOTIDE SEQUENCE [LARGE SCALE GENOMIC DNA]</scope>
    <source>
        <strain evidence="4">Nigerian</strain>
    </source>
</reference>
<dbReference type="InterPro" id="IPR032718">
    <property type="entry name" value="PGBD4_Znf_C"/>
</dbReference>
<feature type="domain" description="PiggyBac transposable element-derived protein" evidence="3">
    <location>
        <begin position="122"/>
        <end position="487"/>
    </location>
</feature>
<evidence type="ECO:0000259" key="2">
    <source>
        <dbReference type="Pfam" id="PF13842"/>
    </source>
</evidence>
<dbReference type="InterPro" id="IPR029526">
    <property type="entry name" value="PGBD"/>
</dbReference>
<accession>A0A6I8Q992</accession>
<dbReference type="Pfam" id="PF13843">
    <property type="entry name" value="DDE_Tnp_1_7"/>
    <property type="match status" value="1"/>
</dbReference>
<dbReference type="Bgee" id="ENSXETG00000039135">
    <property type="expression patterns" value="Expressed in gastrula and 2 other cell types or tissues"/>
</dbReference>
<dbReference type="PANTHER" id="PTHR46599">
    <property type="entry name" value="PIGGYBAC TRANSPOSABLE ELEMENT-DERIVED PROTEIN 4"/>
    <property type="match status" value="1"/>
</dbReference>
<feature type="compositionally biased region" description="Basic and acidic residues" evidence="1">
    <location>
        <begin position="1"/>
        <end position="12"/>
    </location>
</feature>
<feature type="region of interest" description="Disordered" evidence="1">
    <location>
        <begin position="1"/>
        <end position="85"/>
    </location>
</feature>
<feature type="domain" description="PiggyBac transposable element-derived protein 4 C-terminal zinc-finger" evidence="2">
    <location>
        <begin position="546"/>
        <end position="589"/>
    </location>
</feature>
<dbReference type="GeneTree" id="ENSGT00940000164464"/>
<dbReference type="Ensembl" id="ENSXETT00000094072">
    <property type="protein sequence ID" value="ENSXETP00000069069"/>
    <property type="gene ID" value="ENSXETG00000039135"/>
</dbReference>